<keyword evidence="3" id="KW-1185">Reference proteome</keyword>
<name>A0A3S5B725_9PLAT</name>
<organism evidence="2 3">
    <name type="scientific">Protopolystoma xenopodis</name>
    <dbReference type="NCBI Taxonomy" id="117903"/>
    <lineage>
        <taxon>Eukaryota</taxon>
        <taxon>Metazoa</taxon>
        <taxon>Spiralia</taxon>
        <taxon>Lophotrochozoa</taxon>
        <taxon>Platyhelminthes</taxon>
        <taxon>Monogenea</taxon>
        <taxon>Polyopisthocotylea</taxon>
        <taxon>Polystomatidea</taxon>
        <taxon>Polystomatidae</taxon>
        <taxon>Protopolystoma</taxon>
    </lineage>
</organism>
<evidence type="ECO:0000256" key="1">
    <source>
        <dbReference type="SAM" id="MobiDB-lite"/>
    </source>
</evidence>
<dbReference type="AlphaFoldDB" id="A0A3S5B725"/>
<dbReference type="Proteomes" id="UP000784294">
    <property type="component" value="Unassembled WGS sequence"/>
</dbReference>
<accession>A0A3S5B725</accession>
<evidence type="ECO:0000313" key="2">
    <source>
        <dbReference type="EMBL" id="VEL42017.1"/>
    </source>
</evidence>
<proteinExistence type="predicted"/>
<sequence>MSDGSDGGSKRRCRVVESSIGAEWRSRVLKSSGVFEYTLKPAISVRPRDAKVKVWLGDAHEGAGYKLNVKRAPKQVAQQKRPDIRPSNRDEPTGLFYKYSARPGVDVSTGPITQEEARQVILSSKASKNSHPSSDPLIAYTLADSLGPPIGSTTGMCPYVCSKRIRTGRQSYSKCDLARPQFRGQVVVAVAVRVMGLTTLHLRLRSAQTSYSYIPYGEGGIKIMTT</sequence>
<comment type="caution">
    <text evidence="2">The sequence shown here is derived from an EMBL/GenBank/DDBJ whole genome shotgun (WGS) entry which is preliminary data.</text>
</comment>
<feature type="region of interest" description="Disordered" evidence="1">
    <location>
        <begin position="73"/>
        <end position="95"/>
    </location>
</feature>
<reference evidence="2" key="1">
    <citation type="submission" date="2018-11" db="EMBL/GenBank/DDBJ databases">
        <authorList>
            <consortium name="Pathogen Informatics"/>
        </authorList>
    </citation>
    <scope>NUCLEOTIDE SEQUENCE</scope>
</reference>
<protein>
    <submittedName>
        <fullName evidence="2">Uncharacterized protein</fullName>
    </submittedName>
</protein>
<dbReference type="EMBL" id="CAAALY010272153">
    <property type="protein sequence ID" value="VEL42017.1"/>
    <property type="molecule type" value="Genomic_DNA"/>
</dbReference>
<gene>
    <name evidence="2" type="ORF">PXEA_LOCUS35457</name>
</gene>
<feature type="compositionally biased region" description="Basic and acidic residues" evidence="1">
    <location>
        <begin position="80"/>
        <end position="92"/>
    </location>
</feature>
<evidence type="ECO:0000313" key="3">
    <source>
        <dbReference type="Proteomes" id="UP000784294"/>
    </source>
</evidence>